<dbReference type="PANTHER" id="PTHR44858:SF1">
    <property type="entry name" value="UDP-N-ACETYLGLUCOSAMINE--PEPTIDE N-ACETYLGLUCOSAMINYLTRANSFERASE SPINDLY-RELATED"/>
    <property type="match status" value="1"/>
</dbReference>
<dbReference type="PANTHER" id="PTHR44858">
    <property type="entry name" value="TETRATRICOPEPTIDE REPEAT PROTEIN 6"/>
    <property type="match status" value="1"/>
</dbReference>
<dbReference type="SMART" id="SM00028">
    <property type="entry name" value="TPR"/>
    <property type="match status" value="3"/>
</dbReference>
<keyword evidence="1" id="KW-0677">Repeat</keyword>
<feature type="repeat" description="TPR" evidence="3">
    <location>
        <begin position="147"/>
        <end position="180"/>
    </location>
</feature>
<dbReference type="EMBL" id="UYRU01063971">
    <property type="protein sequence ID" value="VDN15890.1"/>
    <property type="molecule type" value="Genomic_DNA"/>
</dbReference>
<dbReference type="Gene3D" id="1.25.40.10">
    <property type="entry name" value="Tetratricopeptide repeat domain"/>
    <property type="match status" value="1"/>
</dbReference>
<proteinExistence type="predicted"/>
<dbReference type="OrthoDB" id="1658288at2759"/>
<dbReference type="InterPro" id="IPR050498">
    <property type="entry name" value="Ycf3"/>
</dbReference>
<dbReference type="SUPFAM" id="SSF48452">
    <property type="entry name" value="TPR-like"/>
    <property type="match status" value="1"/>
</dbReference>
<evidence type="ECO:0000313" key="4">
    <source>
        <dbReference type="EMBL" id="VDN15890.1"/>
    </source>
</evidence>
<name>A0A3P7LRL6_DIBLA</name>
<organism evidence="4 5">
    <name type="scientific">Dibothriocephalus latus</name>
    <name type="common">Fish tapeworm</name>
    <name type="synonym">Diphyllobothrium latum</name>
    <dbReference type="NCBI Taxonomy" id="60516"/>
    <lineage>
        <taxon>Eukaryota</taxon>
        <taxon>Metazoa</taxon>
        <taxon>Spiralia</taxon>
        <taxon>Lophotrochozoa</taxon>
        <taxon>Platyhelminthes</taxon>
        <taxon>Cestoda</taxon>
        <taxon>Eucestoda</taxon>
        <taxon>Diphyllobothriidea</taxon>
        <taxon>Diphyllobothriidae</taxon>
        <taxon>Dibothriocephalus</taxon>
    </lineage>
</organism>
<protein>
    <submittedName>
        <fullName evidence="4">Uncharacterized protein</fullName>
    </submittedName>
</protein>
<gene>
    <name evidence="4" type="ORF">DILT_LOCUS11721</name>
</gene>
<evidence type="ECO:0000313" key="5">
    <source>
        <dbReference type="Proteomes" id="UP000281553"/>
    </source>
</evidence>
<reference evidence="4 5" key="1">
    <citation type="submission" date="2018-11" db="EMBL/GenBank/DDBJ databases">
        <authorList>
            <consortium name="Pathogen Informatics"/>
        </authorList>
    </citation>
    <scope>NUCLEOTIDE SEQUENCE [LARGE SCALE GENOMIC DNA]</scope>
</reference>
<keyword evidence="2 3" id="KW-0802">TPR repeat</keyword>
<keyword evidence="5" id="KW-1185">Reference proteome</keyword>
<dbReference type="AlphaFoldDB" id="A0A3P7LRL6"/>
<evidence type="ECO:0000256" key="2">
    <source>
        <dbReference type="ARBA" id="ARBA00022803"/>
    </source>
</evidence>
<accession>A0A3P7LRL6</accession>
<evidence type="ECO:0000256" key="1">
    <source>
        <dbReference type="ARBA" id="ARBA00022737"/>
    </source>
</evidence>
<dbReference type="Pfam" id="PF13181">
    <property type="entry name" value="TPR_8"/>
    <property type="match status" value="1"/>
</dbReference>
<dbReference type="InterPro" id="IPR019734">
    <property type="entry name" value="TPR_rpt"/>
</dbReference>
<evidence type="ECO:0000256" key="3">
    <source>
        <dbReference type="PROSITE-ProRule" id="PRU00339"/>
    </source>
</evidence>
<dbReference type="InterPro" id="IPR011990">
    <property type="entry name" value="TPR-like_helical_dom_sf"/>
</dbReference>
<dbReference type="Proteomes" id="UP000281553">
    <property type="component" value="Unassembled WGS sequence"/>
</dbReference>
<sequence>MTDILHQDASQVDVRLYRGLAFSKLGRWQHALKDLKLVCQAKPSSTVGFYEKGCILRRIEPWQCIQDLSTCLLLSNEPHLLKDIYTQRAVTYYEMKEAIDSFGRALTNAFHPTTALSHSAFALFKAKKYEAAVKRMKNVLESGNVDSYSRFLLGKYLFEVGDFQEAKKAIRSVASVNPGSMGDHTKHHVLLLSFLGEHRQAAAMFHALCLTKPSMGRFLTLGKYQMKAKMYRQAIHTFSAILHQSPAVCFKELYLPLTGVSFKMSNVVQ</sequence>
<dbReference type="PROSITE" id="PS50005">
    <property type="entry name" value="TPR"/>
    <property type="match status" value="1"/>
</dbReference>